<dbReference type="InterPro" id="IPR052902">
    <property type="entry name" value="ABC-2_transporter"/>
</dbReference>
<keyword evidence="5" id="KW-0046">Antibiotic resistance</keyword>
<sequence>MTGLRALTLCESRLFLRDRANAFYTLLFPALLLAVLGLIPFFGDRPPELGGLRLIDVYVPVVIALALAATALQGLPALLAGYREQRVLRRLRTTPVRPETLLLAVLLMTLGVTAVSMVLVLAVGRLGFGVALPANPVGFALAVLLAAAAVHALGLLVSAVASTGRAGSALGSLLFFPLMFFGGMWLPRDAMPALLRAISDYTPLGAGVGAIQAASAGSWPQLLHLGALLVWTLAAGWMAARLFRWE</sequence>
<gene>
    <name evidence="8" type="ORF">HF519_13250</name>
</gene>
<dbReference type="PIRSF" id="PIRSF006648">
    <property type="entry name" value="DrrB"/>
    <property type="match status" value="1"/>
</dbReference>
<keyword evidence="4 6" id="KW-0472">Membrane</keyword>
<dbReference type="AlphaFoldDB" id="A0A848DJ04"/>
<evidence type="ECO:0000259" key="7">
    <source>
        <dbReference type="PROSITE" id="PS51012"/>
    </source>
</evidence>
<reference evidence="8 9" key="1">
    <citation type="submission" date="2020-04" db="EMBL/GenBank/DDBJ databases">
        <authorList>
            <person name="Klaysubun C."/>
            <person name="Duangmal K."/>
            <person name="Lipun K."/>
        </authorList>
    </citation>
    <scope>NUCLEOTIDE SEQUENCE [LARGE SCALE GENOMIC DNA]</scope>
    <source>
        <strain evidence="8 9">DSM 45300</strain>
    </source>
</reference>
<evidence type="ECO:0000256" key="5">
    <source>
        <dbReference type="ARBA" id="ARBA00023251"/>
    </source>
</evidence>
<feature type="transmembrane region" description="Helical" evidence="6">
    <location>
        <begin position="136"/>
        <end position="157"/>
    </location>
</feature>
<accession>A0A848DJ04</accession>
<feature type="transmembrane region" description="Helical" evidence="6">
    <location>
        <begin position="21"/>
        <end position="42"/>
    </location>
</feature>
<keyword evidence="6" id="KW-0813">Transport</keyword>
<comment type="caution">
    <text evidence="8">The sequence shown here is derived from an EMBL/GenBank/DDBJ whole genome shotgun (WGS) entry which is preliminary data.</text>
</comment>
<comment type="subcellular location">
    <subcellularLocation>
        <location evidence="6">Cell membrane</location>
        <topology evidence="6">Multi-pass membrane protein</topology>
    </subcellularLocation>
    <subcellularLocation>
        <location evidence="1">Membrane</location>
        <topology evidence="1">Multi-pass membrane protein</topology>
    </subcellularLocation>
</comment>
<dbReference type="GO" id="GO:0043190">
    <property type="term" value="C:ATP-binding cassette (ABC) transporter complex"/>
    <property type="evidence" value="ECO:0007669"/>
    <property type="project" value="InterPro"/>
</dbReference>
<organism evidence="8 9">
    <name type="scientific">Pseudonocardia bannensis</name>
    <dbReference type="NCBI Taxonomy" id="630973"/>
    <lineage>
        <taxon>Bacteria</taxon>
        <taxon>Bacillati</taxon>
        <taxon>Actinomycetota</taxon>
        <taxon>Actinomycetes</taxon>
        <taxon>Pseudonocardiales</taxon>
        <taxon>Pseudonocardiaceae</taxon>
        <taxon>Pseudonocardia</taxon>
    </lineage>
</organism>
<feature type="transmembrane region" description="Helical" evidence="6">
    <location>
        <begin position="101"/>
        <end position="124"/>
    </location>
</feature>
<dbReference type="Proteomes" id="UP000586918">
    <property type="component" value="Unassembled WGS sequence"/>
</dbReference>
<evidence type="ECO:0000256" key="1">
    <source>
        <dbReference type="ARBA" id="ARBA00004141"/>
    </source>
</evidence>
<dbReference type="InterPro" id="IPR000412">
    <property type="entry name" value="ABC_2_transport"/>
</dbReference>
<dbReference type="PANTHER" id="PTHR43027">
    <property type="entry name" value="DOXORUBICIN RESISTANCE ABC TRANSPORTER PERMEASE PROTEIN DRRC-RELATED"/>
    <property type="match status" value="1"/>
</dbReference>
<evidence type="ECO:0000256" key="3">
    <source>
        <dbReference type="ARBA" id="ARBA00022989"/>
    </source>
</evidence>
<dbReference type="GO" id="GO:0046677">
    <property type="term" value="P:response to antibiotic"/>
    <property type="evidence" value="ECO:0007669"/>
    <property type="project" value="UniProtKB-KW"/>
</dbReference>
<dbReference type="InterPro" id="IPR013525">
    <property type="entry name" value="ABC2_TM"/>
</dbReference>
<dbReference type="EMBL" id="JAAXKZ010000041">
    <property type="protein sequence ID" value="NMH92516.1"/>
    <property type="molecule type" value="Genomic_DNA"/>
</dbReference>
<feature type="transmembrane region" description="Helical" evidence="6">
    <location>
        <begin position="222"/>
        <end position="243"/>
    </location>
</feature>
<dbReference type="PANTHER" id="PTHR43027:SF2">
    <property type="entry name" value="TRANSPORT PERMEASE PROTEIN"/>
    <property type="match status" value="1"/>
</dbReference>
<keyword evidence="2 6" id="KW-0812">Transmembrane</keyword>
<keyword evidence="3 6" id="KW-1133">Transmembrane helix</keyword>
<dbReference type="RefSeq" id="WP_169413225.1">
    <property type="nucleotide sequence ID" value="NZ_JAAXKZ010000041.1"/>
</dbReference>
<protein>
    <recommendedName>
        <fullName evidence="6">Transport permease protein</fullName>
    </recommendedName>
</protein>
<evidence type="ECO:0000256" key="2">
    <source>
        <dbReference type="ARBA" id="ARBA00022692"/>
    </source>
</evidence>
<keyword evidence="6" id="KW-1003">Cell membrane</keyword>
<feature type="transmembrane region" description="Helical" evidence="6">
    <location>
        <begin position="169"/>
        <end position="186"/>
    </location>
</feature>
<evidence type="ECO:0000256" key="4">
    <source>
        <dbReference type="ARBA" id="ARBA00023136"/>
    </source>
</evidence>
<dbReference type="PROSITE" id="PS51012">
    <property type="entry name" value="ABC_TM2"/>
    <property type="match status" value="1"/>
</dbReference>
<dbReference type="Pfam" id="PF01061">
    <property type="entry name" value="ABC2_membrane"/>
    <property type="match status" value="1"/>
</dbReference>
<feature type="domain" description="ABC transmembrane type-2" evidence="7">
    <location>
        <begin position="20"/>
        <end position="246"/>
    </location>
</feature>
<feature type="transmembrane region" description="Helical" evidence="6">
    <location>
        <begin position="57"/>
        <end position="80"/>
    </location>
</feature>
<evidence type="ECO:0000313" key="8">
    <source>
        <dbReference type="EMBL" id="NMH92516.1"/>
    </source>
</evidence>
<keyword evidence="9" id="KW-1185">Reference proteome</keyword>
<dbReference type="InterPro" id="IPR047817">
    <property type="entry name" value="ABC2_TM_bact-type"/>
</dbReference>
<comment type="similarity">
    <text evidence="6">Belongs to the ABC-2 integral membrane protein family.</text>
</comment>
<proteinExistence type="inferred from homology"/>
<dbReference type="GO" id="GO:0140359">
    <property type="term" value="F:ABC-type transporter activity"/>
    <property type="evidence" value="ECO:0007669"/>
    <property type="project" value="InterPro"/>
</dbReference>
<name>A0A848DJ04_9PSEU</name>
<evidence type="ECO:0000256" key="6">
    <source>
        <dbReference type="RuleBase" id="RU361157"/>
    </source>
</evidence>
<evidence type="ECO:0000313" key="9">
    <source>
        <dbReference type="Proteomes" id="UP000586918"/>
    </source>
</evidence>